<dbReference type="PANTHER" id="PTHR30404:SF0">
    <property type="entry name" value="N-ACETYLMURAMOYL-L-ALANINE AMIDASE AMIC"/>
    <property type="match status" value="1"/>
</dbReference>
<name>A0A438MIV1_9ACTN</name>
<dbReference type="GO" id="GO:0009253">
    <property type="term" value="P:peptidoglycan catabolic process"/>
    <property type="evidence" value="ECO:0007669"/>
    <property type="project" value="InterPro"/>
</dbReference>
<dbReference type="EMBL" id="SAUN01000001">
    <property type="protein sequence ID" value="RVX45593.1"/>
    <property type="molecule type" value="Genomic_DNA"/>
</dbReference>
<dbReference type="PANTHER" id="PTHR30404">
    <property type="entry name" value="N-ACETYLMURAMOYL-L-ALANINE AMIDASE"/>
    <property type="match status" value="1"/>
</dbReference>
<keyword evidence="1" id="KW-0378">Hydrolase</keyword>
<dbReference type="GO" id="GO:0030288">
    <property type="term" value="C:outer membrane-bounded periplasmic space"/>
    <property type="evidence" value="ECO:0007669"/>
    <property type="project" value="TreeGrafter"/>
</dbReference>
<reference evidence="3 4" key="1">
    <citation type="submission" date="2019-01" db="EMBL/GenBank/DDBJ databases">
        <title>Sequencing the genomes of 1000 actinobacteria strains.</title>
        <authorList>
            <person name="Klenk H.-P."/>
        </authorList>
    </citation>
    <scope>NUCLEOTIDE SEQUENCE [LARGE SCALE GENOMIC DNA]</scope>
    <source>
        <strain evidence="3 4">DSM 43925</strain>
    </source>
</reference>
<keyword evidence="4" id="KW-1185">Reference proteome</keyword>
<dbReference type="RefSeq" id="WP_241564530.1">
    <property type="nucleotide sequence ID" value="NZ_SAUN01000001.1"/>
</dbReference>
<proteinExistence type="predicted"/>
<organism evidence="3 4">
    <name type="scientific">Nonomuraea polychroma</name>
    <dbReference type="NCBI Taxonomy" id="46176"/>
    <lineage>
        <taxon>Bacteria</taxon>
        <taxon>Bacillati</taxon>
        <taxon>Actinomycetota</taxon>
        <taxon>Actinomycetes</taxon>
        <taxon>Streptosporangiales</taxon>
        <taxon>Streptosporangiaceae</taxon>
        <taxon>Nonomuraea</taxon>
    </lineage>
</organism>
<dbReference type="SUPFAM" id="SSF53187">
    <property type="entry name" value="Zn-dependent exopeptidases"/>
    <property type="match status" value="1"/>
</dbReference>
<sequence>MSTTVAPRCCAASTKMVSAWPRCAVATMSAGPVATVIAQDDSAYRPAMIDATPGSAVHWVCRRAAGTVGIMRAYLVALTALAALATACGGVVPTASETALPAAASPTESPATRPPAARALDGKVVVLDPGHNGGNAAHPEQINRQVDIITGRKACNTTGTQTDDGFPEHVFTWDVAGRLKPILERMGAKVVLTRPNDKGVGPCVTERAAIGNEARADAVLSIHGDGAEPSGHGFHVIMPGLLPGHNDDVVKPSRRLGLAVRDAYREGTGMPYSTYRGREGLETRTDLGGLNLSKRPAVFIECGNMRNPGDAAKMSDPAFRQRMATSLADGIKRFLS</sequence>
<dbReference type="SMART" id="SM00646">
    <property type="entry name" value="Ami_3"/>
    <property type="match status" value="1"/>
</dbReference>
<dbReference type="InterPro" id="IPR002508">
    <property type="entry name" value="MurNAc-LAA_cat"/>
</dbReference>
<feature type="domain" description="MurNAc-LAA" evidence="2">
    <location>
        <begin position="208"/>
        <end position="332"/>
    </location>
</feature>
<dbReference type="GO" id="GO:0008745">
    <property type="term" value="F:N-acetylmuramoyl-L-alanine amidase activity"/>
    <property type="evidence" value="ECO:0007669"/>
    <property type="project" value="InterPro"/>
</dbReference>
<protein>
    <submittedName>
        <fullName evidence="3">N-acetylmuramoyl-L-alanine amidase</fullName>
    </submittedName>
</protein>
<gene>
    <name evidence="3" type="ORF">EDD27_8404</name>
</gene>
<evidence type="ECO:0000313" key="3">
    <source>
        <dbReference type="EMBL" id="RVX45593.1"/>
    </source>
</evidence>
<dbReference type="Proteomes" id="UP000284824">
    <property type="component" value="Unassembled WGS sequence"/>
</dbReference>
<dbReference type="Pfam" id="PF01520">
    <property type="entry name" value="Amidase_3"/>
    <property type="match status" value="1"/>
</dbReference>
<evidence type="ECO:0000313" key="4">
    <source>
        <dbReference type="Proteomes" id="UP000284824"/>
    </source>
</evidence>
<evidence type="ECO:0000259" key="2">
    <source>
        <dbReference type="SMART" id="SM00646"/>
    </source>
</evidence>
<dbReference type="AlphaFoldDB" id="A0A438MIV1"/>
<comment type="caution">
    <text evidence="3">The sequence shown here is derived from an EMBL/GenBank/DDBJ whole genome shotgun (WGS) entry which is preliminary data.</text>
</comment>
<dbReference type="InterPro" id="IPR050695">
    <property type="entry name" value="N-acetylmuramoyl_amidase_3"/>
</dbReference>
<accession>A0A438MIV1</accession>
<evidence type="ECO:0000256" key="1">
    <source>
        <dbReference type="ARBA" id="ARBA00022801"/>
    </source>
</evidence>
<dbReference type="CDD" id="cd02696">
    <property type="entry name" value="MurNAc-LAA"/>
    <property type="match status" value="1"/>
</dbReference>
<dbReference type="Gene3D" id="3.40.630.40">
    <property type="entry name" value="Zn-dependent exopeptidases"/>
    <property type="match status" value="1"/>
</dbReference>